<keyword evidence="4" id="KW-1133">Transmembrane helix</keyword>
<dbReference type="SUPFAM" id="SSF48403">
    <property type="entry name" value="Ankyrin repeat"/>
    <property type="match status" value="1"/>
</dbReference>
<dbReference type="Proteomes" id="UP001139722">
    <property type="component" value="Unassembled WGS sequence"/>
</dbReference>
<evidence type="ECO:0000256" key="2">
    <source>
        <dbReference type="ARBA" id="ARBA00023043"/>
    </source>
</evidence>
<proteinExistence type="predicted"/>
<dbReference type="PANTHER" id="PTHR24189">
    <property type="entry name" value="MYOTROPHIN"/>
    <property type="match status" value="1"/>
</dbReference>
<evidence type="ECO:0000313" key="6">
    <source>
        <dbReference type="Proteomes" id="UP001139722"/>
    </source>
</evidence>
<dbReference type="SMART" id="SM00248">
    <property type="entry name" value="ANK"/>
    <property type="match status" value="3"/>
</dbReference>
<keyword evidence="2 3" id="KW-0040">ANK repeat</keyword>
<keyword evidence="6" id="KW-1185">Reference proteome</keyword>
<sequence>MIAVVAGTVAFLVSALASAKLFPNAELPLHIVFVGGTTAVVATLAWAIESAIKDDHAVRSDRVASSVKVKDASAVDALGPAEEARRIARQYASIDAARASQQSFASRSLITEAFAASGQQWGLHAESASSGIASWVRQGAPIDGVGLISYGDQLRHWETPLLTAFIDSRVEAAAALIAFGADVDAPNAIVFPNGSVLIHTTLHMLAQRGDTAGAARLIAAGADVNRRTSLGTTALHFAAGEDNVVLVNLLLQAGANANIREFNSDRPGGFGDLPIAQAGPRVRAILARAS</sequence>
<feature type="repeat" description="ANK" evidence="3">
    <location>
        <begin position="230"/>
        <end position="262"/>
    </location>
</feature>
<reference evidence="5" key="1">
    <citation type="submission" date="2022-06" db="EMBL/GenBank/DDBJ databases">
        <title>Sequencing the genomes of 1000 actinobacteria strains.</title>
        <authorList>
            <person name="Klenk H.-P."/>
        </authorList>
    </citation>
    <scope>NUCLEOTIDE SEQUENCE</scope>
    <source>
        <strain evidence="5">DSM 22016</strain>
    </source>
</reference>
<dbReference type="InterPro" id="IPR036770">
    <property type="entry name" value="Ankyrin_rpt-contain_sf"/>
</dbReference>
<dbReference type="PROSITE" id="PS50297">
    <property type="entry name" value="ANK_REP_REGION"/>
    <property type="match status" value="1"/>
</dbReference>
<evidence type="ECO:0000313" key="5">
    <source>
        <dbReference type="EMBL" id="MCP2371987.1"/>
    </source>
</evidence>
<dbReference type="OrthoDB" id="7390289at2"/>
<organism evidence="5 6">
    <name type="scientific">Agromyces terreus</name>
    <dbReference type="NCBI Taxonomy" id="424795"/>
    <lineage>
        <taxon>Bacteria</taxon>
        <taxon>Bacillati</taxon>
        <taxon>Actinomycetota</taxon>
        <taxon>Actinomycetes</taxon>
        <taxon>Micrococcales</taxon>
        <taxon>Microbacteriaceae</taxon>
        <taxon>Agromyces</taxon>
    </lineage>
</organism>
<keyword evidence="4" id="KW-0812">Transmembrane</keyword>
<dbReference type="PANTHER" id="PTHR24189:SF50">
    <property type="entry name" value="ANKYRIN REPEAT AND SOCS BOX PROTEIN 2"/>
    <property type="match status" value="1"/>
</dbReference>
<accession>A0A9X2H751</accession>
<feature type="transmembrane region" description="Helical" evidence="4">
    <location>
        <begin position="29"/>
        <end position="48"/>
    </location>
</feature>
<dbReference type="Gene3D" id="1.25.40.20">
    <property type="entry name" value="Ankyrin repeat-containing domain"/>
    <property type="match status" value="1"/>
</dbReference>
<dbReference type="PROSITE" id="PS50088">
    <property type="entry name" value="ANK_REPEAT"/>
    <property type="match status" value="1"/>
</dbReference>
<dbReference type="RefSeq" id="WP_156997871.1">
    <property type="nucleotide sequence ID" value="NZ_BAAANU010000035.1"/>
</dbReference>
<dbReference type="InterPro" id="IPR050745">
    <property type="entry name" value="Multifunctional_regulatory"/>
</dbReference>
<dbReference type="InterPro" id="IPR002110">
    <property type="entry name" value="Ankyrin_rpt"/>
</dbReference>
<evidence type="ECO:0000256" key="1">
    <source>
        <dbReference type="ARBA" id="ARBA00022737"/>
    </source>
</evidence>
<dbReference type="AlphaFoldDB" id="A0A9X2H751"/>
<gene>
    <name evidence="5" type="ORF">BJ978_002663</name>
</gene>
<keyword evidence="1" id="KW-0677">Repeat</keyword>
<evidence type="ECO:0008006" key="7">
    <source>
        <dbReference type="Google" id="ProtNLM"/>
    </source>
</evidence>
<dbReference type="Pfam" id="PF12796">
    <property type="entry name" value="Ank_2"/>
    <property type="match status" value="1"/>
</dbReference>
<dbReference type="EMBL" id="JAMZDY010000001">
    <property type="protein sequence ID" value="MCP2371987.1"/>
    <property type="molecule type" value="Genomic_DNA"/>
</dbReference>
<protein>
    <recommendedName>
        <fullName evidence="7">Ankyrin repeat domain-containing protein</fullName>
    </recommendedName>
</protein>
<comment type="caution">
    <text evidence="5">The sequence shown here is derived from an EMBL/GenBank/DDBJ whole genome shotgun (WGS) entry which is preliminary data.</text>
</comment>
<keyword evidence="4" id="KW-0472">Membrane</keyword>
<name>A0A9X2H751_9MICO</name>
<evidence type="ECO:0000256" key="4">
    <source>
        <dbReference type="SAM" id="Phobius"/>
    </source>
</evidence>
<evidence type="ECO:0000256" key="3">
    <source>
        <dbReference type="PROSITE-ProRule" id="PRU00023"/>
    </source>
</evidence>